<organism evidence="2 3">
    <name type="scientific">Paraclostridium sordellii</name>
    <name type="common">Clostridium sordellii</name>
    <dbReference type="NCBI Taxonomy" id="1505"/>
    <lineage>
        <taxon>Bacteria</taxon>
        <taxon>Bacillati</taxon>
        <taxon>Bacillota</taxon>
        <taxon>Clostridia</taxon>
        <taxon>Peptostreptococcales</taxon>
        <taxon>Peptostreptococcaceae</taxon>
        <taxon>Paraclostridium</taxon>
    </lineage>
</organism>
<feature type="transmembrane region" description="Helical" evidence="1">
    <location>
        <begin position="146"/>
        <end position="164"/>
    </location>
</feature>
<protein>
    <submittedName>
        <fullName evidence="2">FtsX-like permease family</fullName>
    </submittedName>
</protein>
<feature type="transmembrane region" description="Helical" evidence="1">
    <location>
        <begin position="105"/>
        <end position="126"/>
    </location>
</feature>
<evidence type="ECO:0000256" key="1">
    <source>
        <dbReference type="SAM" id="Phobius"/>
    </source>
</evidence>
<evidence type="ECO:0000313" key="3">
    <source>
        <dbReference type="Proteomes" id="UP000049127"/>
    </source>
</evidence>
<keyword evidence="1" id="KW-1133">Transmembrane helix</keyword>
<keyword evidence="1" id="KW-0472">Membrane</keyword>
<feature type="transmembrane region" description="Helical" evidence="1">
    <location>
        <begin position="194"/>
        <end position="212"/>
    </location>
</feature>
<name>A0A0C7R0W0_PARSO</name>
<gene>
    <name evidence="2" type="ORF">R28058_06061</name>
</gene>
<proteinExistence type="predicted"/>
<evidence type="ECO:0000313" key="2">
    <source>
        <dbReference type="EMBL" id="CEQ02873.1"/>
    </source>
</evidence>
<reference evidence="2 3" key="1">
    <citation type="submission" date="2015-01" db="EMBL/GenBank/DDBJ databases">
        <authorList>
            <person name="Aslett A.Martin."/>
            <person name="De Silva Nishadi"/>
        </authorList>
    </citation>
    <scope>NUCLEOTIDE SEQUENCE [LARGE SCALE GENOMIC DNA]</scope>
    <source>
        <strain evidence="2 3">R28058</strain>
    </source>
</reference>
<feature type="transmembrane region" description="Helical" evidence="1">
    <location>
        <begin position="53"/>
        <end position="73"/>
    </location>
</feature>
<dbReference type="RefSeq" id="WP_077068027.1">
    <property type="nucleotide sequence ID" value="NZ_CEKZ01000003.1"/>
</dbReference>
<sequence>MNRLINLSMNFKKHNNMYIMLTISISIFFVFCQLIVNESIVNKMITIDHTLPIWMKALVSIISIFSFIYYRYLILYIIEEKLKDYGVLISLGCNKDKIKYKVYKLLAKYTCITLIIGLIIGSILYYGVLALINGTNLEKVSSHLSIIGYVIVIIIYLIIYIVNIKLINNKIKYMDISDMLYYKKVDKSINKPQVYQNIGVVLLIMGLVLIIISKSQDEYGFFSALIPMIFL</sequence>
<keyword evidence="1" id="KW-0812">Transmembrane</keyword>
<dbReference type="EMBL" id="CEKZ01000003">
    <property type="protein sequence ID" value="CEQ02873.1"/>
    <property type="molecule type" value="Genomic_DNA"/>
</dbReference>
<accession>A0A0C7R0W0</accession>
<dbReference type="AlphaFoldDB" id="A0A0C7R0W0"/>
<dbReference type="Proteomes" id="UP000049127">
    <property type="component" value="Unassembled WGS sequence"/>
</dbReference>